<dbReference type="InterPro" id="IPR018062">
    <property type="entry name" value="HTH_AraC-typ_CS"/>
</dbReference>
<reference evidence="5" key="1">
    <citation type="submission" date="2022-10" db="EMBL/GenBank/DDBJ databases">
        <title>The complete genomes of actinobacterial strains from the NBC collection.</title>
        <authorList>
            <person name="Joergensen T.S."/>
            <person name="Alvarez Arevalo M."/>
            <person name="Sterndorff E.B."/>
            <person name="Faurdal D."/>
            <person name="Vuksanovic O."/>
            <person name="Mourched A.-S."/>
            <person name="Charusanti P."/>
            <person name="Shaw S."/>
            <person name="Blin K."/>
            <person name="Weber T."/>
        </authorList>
    </citation>
    <scope>NUCLEOTIDE SEQUENCE</scope>
    <source>
        <strain evidence="5">NBC_00119</strain>
    </source>
</reference>
<dbReference type="InterPro" id="IPR009057">
    <property type="entry name" value="Homeodomain-like_sf"/>
</dbReference>
<evidence type="ECO:0000256" key="1">
    <source>
        <dbReference type="ARBA" id="ARBA00023015"/>
    </source>
</evidence>
<dbReference type="AlphaFoldDB" id="A0AAU1UJX8"/>
<keyword evidence="2" id="KW-0238">DNA-binding</keyword>
<keyword evidence="3" id="KW-0804">Transcription</keyword>
<dbReference type="GO" id="GO:0043565">
    <property type="term" value="F:sequence-specific DNA binding"/>
    <property type="evidence" value="ECO:0007669"/>
    <property type="project" value="InterPro"/>
</dbReference>
<gene>
    <name evidence="5" type="ORF">OHU69_44860</name>
</gene>
<proteinExistence type="predicted"/>
<dbReference type="GO" id="GO:0003700">
    <property type="term" value="F:DNA-binding transcription factor activity"/>
    <property type="evidence" value="ECO:0007669"/>
    <property type="project" value="InterPro"/>
</dbReference>
<dbReference type="InterPro" id="IPR050204">
    <property type="entry name" value="AraC_XylS_family_regulators"/>
</dbReference>
<dbReference type="SMART" id="SM00342">
    <property type="entry name" value="HTH_ARAC"/>
    <property type="match status" value="1"/>
</dbReference>
<evidence type="ECO:0000259" key="4">
    <source>
        <dbReference type="PROSITE" id="PS01124"/>
    </source>
</evidence>
<sequence>MCHPAWGRALAQDQRLKDLVRLRRVRDRIDRAYAQPLNMEALARGVNWPAGHLSRQFRLAYGQSPYAFLMTRRVERAKALLCGGDLTVTEVGFLVGYASYGVFRARFTELAGMTPGAYRCGVAAATTRTPPIPVRNGEAFLTEPELA</sequence>
<accession>A0AAU1UJX8</accession>
<dbReference type="SUPFAM" id="SSF46689">
    <property type="entry name" value="Homeodomain-like"/>
    <property type="match status" value="2"/>
</dbReference>
<feature type="domain" description="HTH araC/xylS-type" evidence="4">
    <location>
        <begin position="23"/>
        <end position="121"/>
    </location>
</feature>
<organism evidence="5">
    <name type="scientific">Streptomyces sp. NBC_00119</name>
    <dbReference type="NCBI Taxonomy" id="2975659"/>
    <lineage>
        <taxon>Bacteria</taxon>
        <taxon>Bacillati</taxon>
        <taxon>Actinomycetota</taxon>
        <taxon>Actinomycetes</taxon>
        <taxon>Kitasatosporales</taxon>
        <taxon>Streptomycetaceae</taxon>
        <taxon>Streptomyces</taxon>
    </lineage>
</organism>
<dbReference type="PROSITE" id="PS01124">
    <property type="entry name" value="HTH_ARAC_FAMILY_2"/>
    <property type="match status" value="1"/>
</dbReference>
<dbReference type="InterPro" id="IPR018060">
    <property type="entry name" value="HTH_AraC"/>
</dbReference>
<dbReference type="Pfam" id="PF12833">
    <property type="entry name" value="HTH_18"/>
    <property type="match status" value="1"/>
</dbReference>
<evidence type="ECO:0000256" key="2">
    <source>
        <dbReference type="ARBA" id="ARBA00023125"/>
    </source>
</evidence>
<dbReference type="PROSITE" id="PS00041">
    <property type="entry name" value="HTH_ARAC_FAMILY_1"/>
    <property type="match status" value="1"/>
</dbReference>
<evidence type="ECO:0000256" key="3">
    <source>
        <dbReference type="ARBA" id="ARBA00023163"/>
    </source>
</evidence>
<evidence type="ECO:0000313" key="5">
    <source>
        <dbReference type="EMBL" id="WTS17542.1"/>
    </source>
</evidence>
<dbReference type="Gene3D" id="1.10.10.60">
    <property type="entry name" value="Homeodomain-like"/>
    <property type="match status" value="2"/>
</dbReference>
<name>A0AAU1UJX8_9ACTN</name>
<keyword evidence="1" id="KW-0805">Transcription regulation</keyword>
<protein>
    <submittedName>
        <fullName evidence="5">Helix-turn-helix transcriptional regulator</fullName>
    </submittedName>
</protein>
<dbReference type="EMBL" id="CP108195">
    <property type="protein sequence ID" value="WTS17542.1"/>
    <property type="molecule type" value="Genomic_DNA"/>
</dbReference>
<dbReference type="PANTHER" id="PTHR46796:SF2">
    <property type="entry name" value="TRANSCRIPTIONAL REGULATORY PROTEIN"/>
    <property type="match status" value="1"/>
</dbReference>
<dbReference type="PANTHER" id="PTHR46796">
    <property type="entry name" value="HTH-TYPE TRANSCRIPTIONAL ACTIVATOR RHAS-RELATED"/>
    <property type="match status" value="1"/>
</dbReference>